<accession>A0AAD7ABM2</accession>
<gene>
    <name evidence="1" type="ORF">DFH08DRAFT_805012</name>
</gene>
<keyword evidence="2" id="KW-1185">Reference proteome</keyword>
<sequence length="192" mass="21767">MASIKMSAINLLLRSHSQQSYHGRNELPPRSFSVSESSDRSHQRVWFILLCASTTAYAPRDVWLRMCIPNSECYPTQHVIHSARCALPTTYADPHNKQAGRQPNPQSDVCAWHTGACIPDSPHCAMRFRDVSRTWCAVPNPNGCNGARTTVTARWDIDLTQQRIGCWRCMYRGFFRRKLCGTGTAFSLKHVI</sequence>
<comment type="caution">
    <text evidence="1">The sequence shown here is derived from an EMBL/GenBank/DDBJ whole genome shotgun (WGS) entry which is preliminary data.</text>
</comment>
<reference evidence="1" key="1">
    <citation type="submission" date="2023-03" db="EMBL/GenBank/DDBJ databases">
        <title>Massive genome expansion in bonnet fungi (Mycena s.s.) driven by repeated elements and novel gene families across ecological guilds.</title>
        <authorList>
            <consortium name="Lawrence Berkeley National Laboratory"/>
            <person name="Harder C.B."/>
            <person name="Miyauchi S."/>
            <person name="Viragh M."/>
            <person name="Kuo A."/>
            <person name="Thoen E."/>
            <person name="Andreopoulos B."/>
            <person name="Lu D."/>
            <person name="Skrede I."/>
            <person name="Drula E."/>
            <person name="Henrissat B."/>
            <person name="Morin E."/>
            <person name="Kohler A."/>
            <person name="Barry K."/>
            <person name="LaButti K."/>
            <person name="Morin E."/>
            <person name="Salamov A."/>
            <person name="Lipzen A."/>
            <person name="Mereny Z."/>
            <person name="Hegedus B."/>
            <person name="Baldrian P."/>
            <person name="Stursova M."/>
            <person name="Weitz H."/>
            <person name="Taylor A."/>
            <person name="Grigoriev I.V."/>
            <person name="Nagy L.G."/>
            <person name="Martin F."/>
            <person name="Kauserud H."/>
        </authorList>
    </citation>
    <scope>NUCLEOTIDE SEQUENCE</scope>
    <source>
        <strain evidence="1">CBHHK002</strain>
    </source>
</reference>
<evidence type="ECO:0000313" key="1">
    <source>
        <dbReference type="EMBL" id="KAJ7353464.1"/>
    </source>
</evidence>
<dbReference type="EMBL" id="JARIHO010000011">
    <property type="protein sequence ID" value="KAJ7353464.1"/>
    <property type="molecule type" value="Genomic_DNA"/>
</dbReference>
<evidence type="ECO:0000313" key="2">
    <source>
        <dbReference type="Proteomes" id="UP001218218"/>
    </source>
</evidence>
<protein>
    <submittedName>
        <fullName evidence="1">Uncharacterized protein</fullName>
    </submittedName>
</protein>
<proteinExistence type="predicted"/>
<dbReference type="Proteomes" id="UP001218218">
    <property type="component" value="Unassembled WGS sequence"/>
</dbReference>
<organism evidence="1 2">
    <name type="scientific">Mycena albidolilacea</name>
    <dbReference type="NCBI Taxonomy" id="1033008"/>
    <lineage>
        <taxon>Eukaryota</taxon>
        <taxon>Fungi</taxon>
        <taxon>Dikarya</taxon>
        <taxon>Basidiomycota</taxon>
        <taxon>Agaricomycotina</taxon>
        <taxon>Agaricomycetes</taxon>
        <taxon>Agaricomycetidae</taxon>
        <taxon>Agaricales</taxon>
        <taxon>Marasmiineae</taxon>
        <taxon>Mycenaceae</taxon>
        <taxon>Mycena</taxon>
    </lineage>
</organism>
<dbReference type="AlphaFoldDB" id="A0AAD7ABM2"/>
<name>A0AAD7ABM2_9AGAR</name>